<dbReference type="AlphaFoldDB" id="A0A5J4WCL2"/>
<name>A0A5J4WCL2_9EUKA</name>
<dbReference type="GO" id="GO:0003941">
    <property type="term" value="F:L-serine ammonia-lyase activity"/>
    <property type="evidence" value="ECO:0007669"/>
    <property type="project" value="InterPro"/>
</dbReference>
<dbReference type="Pfam" id="PF03315">
    <property type="entry name" value="SDH_beta"/>
    <property type="match status" value="1"/>
</dbReference>
<sequence length="590" mass="64913">MSVSNSSGDIPVLTSEPLYFKSNTLSGSSGHSSGSASKTDVFSRPLLDRPTAIPPSRSYQLGISTMHASPLLQRRNIQRSYSIRDLNLSKVGEVDVKPLKELKDAKVKFAHTTKDLSKIAGSLNEENVEDLYNKRMASQMLSLRQLFKIGTGPSSSHTMGPRFACQAFLKKFPDTKKAQVTLFGSLASTGKGHLTDVAILDELKNLQVELIWNPDEDLDNRVNGLRFKALDGQHSGDVYECFSVGGGRIVDRNESKEQNELQKIYPYSNLTMILKWTEVTGKSLYQYVTEYEGESIWEHLENVWKAMDSAVTRGLASSSTVLPGGLNTPRRAKQMYLKTKRLAENMKRSSLVSAYALAVSEENAGGGMVVTAPTCGACGVIPAVLRYMKDANGIEDQELLQGLAVAGLICNIIKANGSISGAECGCQAEIGSACSGAAAALTMLMGGTPHQIGRAAAMSMEHCLGLTCDPCEGLVQVPCIERNAFYANQAFVSAEIAILEDSRVKAHISFDEVVFTMLLTGKAMNEGYKETAKEGLAKTYKMDNEEDEYKFFKQVNEAERIRREEEEKKKEDERKKEKEIERENEQIEDK</sequence>
<organism evidence="12 13">
    <name type="scientific">Streblomastix strix</name>
    <dbReference type="NCBI Taxonomy" id="222440"/>
    <lineage>
        <taxon>Eukaryota</taxon>
        <taxon>Metamonada</taxon>
        <taxon>Preaxostyla</taxon>
        <taxon>Oxymonadida</taxon>
        <taxon>Streblomastigidae</taxon>
        <taxon>Streblomastix</taxon>
    </lineage>
</organism>
<evidence type="ECO:0000256" key="7">
    <source>
        <dbReference type="ARBA" id="ARBA00023014"/>
    </source>
</evidence>
<evidence type="ECO:0000256" key="3">
    <source>
        <dbReference type="ARBA" id="ARBA00022432"/>
    </source>
</evidence>
<evidence type="ECO:0000256" key="2">
    <source>
        <dbReference type="ARBA" id="ARBA00004742"/>
    </source>
</evidence>
<dbReference type="InterPro" id="IPR005130">
    <property type="entry name" value="Ser_deHydtase-like_asu"/>
</dbReference>
<feature type="domain" description="Serine dehydratase-like alpha subunit" evidence="10">
    <location>
        <begin position="281"/>
        <end position="537"/>
    </location>
</feature>
<dbReference type="InterPro" id="IPR051318">
    <property type="entry name" value="Fe-S_L-Ser"/>
</dbReference>
<dbReference type="InterPro" id="IPR005131">
    <property type="entry name" value="Ser_deHydtase_bsu"/>
</dbReference>
<evidence type="ECO:0000256" key="9">
    <source>
        <dbReference type="SAM" id="MobiDB-lite"/>
    </source>
</evidence>
<gene>
    <name evidence="12" type="ORF">EZS28_012069</name>
</gene>
<keyword evidence="3" id="KW-0312">Gluconeogenesis</keyword>
<dbReference type="EMBL" id="SNRW01002551">
    <property type="protein sequence ID" value="KAA6392406.1"/>
    <property type="molecule type" value="Genomic_DNA"/>
</dbReference>
<keyword evidence="4" id="KW-0004">4Fe-4S</keyword>
<reference evidence="12 13" key="1">
    <citation type="submission" date="2019-03" db="EMBL/GenBank/DDBJ databases">
        <title>Single cell metagenomics reveals metabolic interactions within the superorganism composed of flagellate Streblomastix strix and complex community of Bacteroidetes bacteria on its surface.</title>
        <authorList>
            <person name="Treitli S.C."/>
            <person name="Kolisko M."/>
            <person name="Husnik F."/>
            <person name="Keeling P."/>
            <person name="Hampl V."/>
        </authorList>
    </citation>
    <scope>NUCLEOTIDE SEQUENCE [LARGE SCALE GENOMIC DNA]</scope>
    <source>
        <strain evidence="12">ST1C</strain>
    </source>
</reference>
<keyword evidence="6" id="KW-0408">Iron</keyword>
<feature type="domain" description="Serine dehydratase beta chain" evidence="11">
    <location>
        <begin position="142"/>
        <end position="207"/>
    </location>
</feature>
<comment type="caution">
    <text evidence="12">The sequence shown here is derived from an EMBL/GenBank/DDBJ whole genome shotgun (WGS) entry which is preliminary data.</text>
</comment>
<feature type="compositionally biased region" description="Low complexity" evidence="9">
    <location>
        <begin position="26"/>
        <end position="37"/>
    </location>
</feature>
<keyword evidence="5" id="KW-0479">Metal-binding</keyword>
<evidence type="ECO:0000313" key="12">
    <source>
        <dbReference type="EMBL" id="KAA6392406.1"/>
    </source>
</evidence>
<dbReference type="Gene3D" id="3.30.1330.90">
    <property type="entry name" value="D-3-phosphoglycerate dehydrogenase, domain 3"/>
    <property type="match status" value="1"/>
</dbReference>
<protein>
    <submittedName>
        <fullName evidence="12">L-serine dehydratase</fullName>
    </submittedName>
</protein>
<dbReference type="GO" id="GO:0046872">
    <property type="term" value="F:metal ion binding"/>
    <property type="evidence" value="ECO:0007669"/>
    <property type="project" value="UniProtKB-KW"/>
</dbReference>
<comment type="pathway">
    <text evidence="2">Carbohydrate biosynthesis; gluconeogenesis.</text>
</comment>
<evidence type="ECO:0000313" key="13">
    <source>
        <dbReference type="Proteomes" id="UP000324800"/>
    </source>
</evidence>
<dbReference type="PANTHER" id="PTHR30182">
    <property type="entry name" value="L-SERINE DEHYDRATASE"/>
    <property type="match status" value="1"/>
</dbReference>
<evidence type="ECO:0000256" key="4">
    <source>
        <dbReference type="ARBA" id="ARBA00022485"/>
    </source>
</evidence>
<evidence type="ECO:0000256" key="5">
    <source>
        <dbReference type="ARBA" id="ARBA00022723"/>
    </source>
</evidence>
<keyword evidence="7" id="KW-0411">Iron-sulfur</keyword>
<comment type="cofactor">
    <cofactor evidence="1">
        <name>[4Fe-4S] cluster</name>
        <dbReference type="ChEBI" id="CHEBI:49883"/>
    </cofactor>
</comment>
<evidence type="ECO:0000256" key="6">
    <source>
        <dbReference type="ARBA" id="ARBA00023004"/>
    </source>
</evidence>
<evidence type="ECO:0000256" key="1">
    <source>
        <dbReference type="ARBA" id="ARBA00001966"/>
    </source>
</evidence>
<feature type="region of interest" description="Disordered" evidence="9">
    <location>
        <begin position="25"/>
        <end position="55"/>
    </location>
</feature>
<proteinExistence type="predicted"/>
<feature type="region of interest" description="Disordered" evidence="9">
    <location>
        <begin position="562"/>
        <end position="590"/>
    </location>
</feature>
<dbReference type="OrthoDB" id="192663at2759"/>
<evidence type="ECO:0000256" key="8">
    <source>
        <dbReference type="ARBA" id="ARBA00023239"/>
    </source>
</evidence>
<dbReference type="GO" id="GO:0051539">
    <property type="term" value="F:4 iron, 4 sulfur cluster binding"/>
    <property type="evidence" value="ECO:0007669"/>
    <property type="project" value="UniProtKB-KW"/>
</dbReference>
<keyword evidence="8" id="KW-0456">Lyase</keyword>
<dbReference type="Proteomes" id="UP000324800">
    <property type="component" value="Unassembled WGS sequence"/>
</dbReference>
<dbReference type="Pfam" id="PF03313">
    <property type="entry name" value="SDH_alpha"/>
    <property type="match status" value="1"/>
</dbReference>
<evidence type="ECO:0000259" key="11">
    <source>
        <dbReference type="Pfam" id="PF03315"/>
    </source>
</evidence>
<dbReference type="SUPFAM" id="SSF143548">
    <property type="entry name" value="Serine metabolism enzymes domain"/>
    <property type="match status" value="1"/>
</dbReference>
<accession>A0A5J4WCL2</accession>
<evidence type="ECO:0000259" key="10">
    <source>
        <dbReference type="Pfam" id="PF03313"/>
    </source>
</evidence>
<dbReference type="InterPro" id="IPR029009">
    <property type="entry name" value="ASB_dom_sf"/>
</dbReference>
<dbReference type="PANTHER" id="PTHR30182:SF1">
    <property type="entry name" value="L-SERINE DEHYDRATASE 1"/>
    <property type="match status" value="1"/>
</dbReference>
<dbReference type="GO" id="GO:0006094">
    <property type="term" value="P:gluconeogenesis"/>
    <property type="evidence" value="ECO:0007669"/>
    <property type="project" value="UniProtKB-KW"/>
</dbReference>